<dbReference type="InterPro" id="IPR051795">
    <property type="entry name" value="Glycosyl_Hydrlase_43"/>
</dbReference>
<proteinExistence type="inferred from homology"/>
<dbReference type="InterPro" id="IPR013320">
    <property type="entry name" value="ConA-like_dom_sf"/>
</dbReference>
<dbReference type="InterPro" id="IPR006710">
    <property type="entry name" value="Glyco_hydro_43"/>
</dbReference>
<dbReference type="PANTHER" id="PTHR42812">
    <property type="entry name" value="BETA-XYLOSIDASE"/>
    <property type="match status" value="1"/>
</dbReference>
<feature type="site" description="Important for catalytic activity, responsible for pKa modulation of the active site Glu and correct orientation of both the proton donor and substrate" evidence="5">
    <location>
        <position position="153"/>
    </location>
</feature>
<evidence type="ECO:0000313" key="9">
    <source>
        <dbReference type="Proteomes" id="UP001316803"/>
    </source>
</evidence>
<dbReference type="EMBL" id="JAKLMC020000002">
    <property type="protein sequence ID" value="KAK5958031.1"/>
    <property type="molecule type" value="Genomic_DNA"/>
</dbReference>
<evidence type="ECO:0000256" key="6">
    <source>
        <dbReference type="RuleBase" id="RU361187"/>
    </source>
</evidence>
<dbReference type="Proteomes" id="UP001316803">
    <property type="component" value="Unassembled WGS sequence"/>
</dbReference>
<dbReference type="Pfam" id="PF04616">
    <property type="entry name" value="Glyco_hydro_43"/>
    <property type="match status" value="1"/>
</dbReference>
<feature type="domain" description="Beta-xylosidase C-terminal Concanavalin A-like" evidence="7">
    <location>
        <begin position="356"/>
        <end position="558"/>
    </location>
</feature>
<feature type="active site" description="Proton acceptor" evidence="4">
    <location>
        <position position="34"/>
    </location>
</feature>
<keyword evidence="9" id="KW-1185">Reference proteome</keyword>
<evidence type="ECO:0000313" key="8">
    <source>
        <dbReference type="EMBL" id="KAK5958031.1"/>
    </source>
</evidence>
<keyword evidence="2 6" id="KW-0378">Hydrolase</keyword>
<comment type="similarity">
    <text evidence="1 6">Belongs to the glycosyl hydrolase 43 family.</text>
</comment>
<dbReference type="InterPro" id="IPR041542">
    <property type="entry name" value="GH43_C2"/>
</dbReference>
<feature type="active site" description="Proton donor" evidence="4">
    <location>
        <position position="216"/>
    </location>
</feature>
<dbReference type="GO" id="GO:0004553">
    <property type="term" value="F:hydrolase activity, hydrolyzing O-glycosyl compounds"/>
    <property type="evidence" value="ECO:0007669"/>
    <property type="project" value="InterPro"/>
</dbReference>
<dbReference type="Gene3D" id="2.115.10.20">
    <property type="entry name" value="Glycosyl hydrolase domain, family 43"/>
    <property type="match status" value="1"/>
</dbReference>
<accession>A0AAN8FGC6</accession>
<dbReference type="GO" id="GO:0005975">
    <property type="term" value="P:carbohydrate metabolic process"/>
    <property type="evidence" value="ECO:0007669"/>
    <property type="project" value="InterPro"/>
</dbReference>
<dbReference type="Gene3D" id="2.60.120.200">
    <property type="match status" value="1"/>
</dbReference>
<evidence type="ECO:0000256" key="4">
    <source>
        <dbReference type="PIRSR" id="PIRSR606710-1"/>
    </source>
</evidence>
<evidence type="ECO:0000256" key="2">
    <source>
        <dbReference type="ARBA" id="ARBA00022801"/>
    </source>
</evidence>
<dbReference type="SUPFAM" id="SSF75005">
    <property type="entry name" value="Arabinanase/levansucrase/invertase"/>
    <property type="match status" value="1"/>
</dbReference>
<dbReference type="Pfam" id="PF17851">
    <property type="entry name" value="GH43_C2"/>
    <property type="match status" value="1"/>
</dbReference>
<dbReference type="PANTHER" id="PTHR42812:SF16">
    <property type="entry name" value="HYDROLASE, PUTATIVE (AFU_ORTHOLOGUE AFUA_7G06110)-RELATED"/>
    <property type="match status" value="1"/>
</dbReference>
<evidence type="ECO:0000256" key="5">
    <source>
        <dbReference type="PIRSR" id="PIRSR606710-2"/>
    </source>
</evidence>
<keyword evidence="3 6" id="KW-0326">Glycosidase</keyword>
<evidence type="ECO:0000256" key="3">
    <source>
        <dbReference type="ARBA" id="ARBA00023295"/>
    </source>
</evidence>
<organism evidence="8 9">
    <name type="scientific">Knufia fluminis</name>
    <dbReference type="NCBI Taxonomy" id="191047"/>
    <lineage>
        <taxon>Eukaryota</taxon>
        <taxon>Fungi</taxon>
        <taxon>Dikarya</taxon>
        <taxon>Ascomycota</taxon>
        <taxon>Pezizomycotina</taxon>
        <taxon>Eurotiomycetes</taxon>
        <taxon>Chaetothyriomycetidae</taxon>
        <taxon>Chaetothyriales</taxon>
        <taxon>Trichomeriaceae</taxon>
        <taxon>Knufia</taxon>
    </lineage>
</organism>
<dbReference type="SUPFAM" id="SSF49899">
    <property type="entry name" value="Concanavalin A-like lectins/glucanases"/>
    <property type="match status" value="1"/>
</dbReference>
<dbReference type="InterPro" id="IPR023296">
    <property type="entry name" value="Glyco_hydro_beta-prop_sf"/>
</dbReference>
<evidence type="ECO:0000256" key="1">
    <source>
        <dbReference type="ARBA" id="ARBA00009865"/>
    </source>
</evidence>
<dbReference type="AlphaFoldDB" id="A0AAN8FGC6"/>
<reference evidence="8 9" key="1">
    <citation type="submission" date="2022-12" db="EMBL/GenBank/DDBJ databases">
        <title>Genomic features and morphological characterization of a novel Knufia sp. strain isolated from spacecraft assembly facility.</title>
        <authorList>
            <person name="Teixeira M."/>
            <person name="Chander A.M."/>
            <person name="Stajich J.E."/>
            <person name="Venkateswaran K."/>
        </authorList>
    </citation>
    <scope>NUCLEOTIDE SEQUENCE [LARGE SCALE GENOMIC DNA]</scope>
    <source>
        <strain evidence="8 9">FJI-L2-BK-P2</strain>
    </source>
</reference>
<name>A0AAN8FGC6_9EURO</name>
<gene>
    <name evidence="8" type="ORF">OHC33_001221</name>
</gene>
<protein>
    <recommendedName>
        <fullName evidence="7">Beta-xylosidase C-terminal Concanavalin A-like domain-containing protein</fullName>
    </recommendedName>
</protein>
<dbReference type="CDD" id="cd18617">
    <property type="entry name" value="GH43_XynB-like"/>
    <property type="match status" value="1"/>
</dbReference>
<comment type="caution">
    <text evidence="8">The sequence shown here is derived from an EMBL/GenBank/DDBJ whole genome shotgun (WGS) entry which is preliminary data.</text>
</comment>
<sequence>MFHQQALRRLSRSAADETSLETFRNPILPGFNPDPSIIRVKKDYFLTTSSFEYTPGAPIYHSTDLIQWTLIGHALTRKSQLDIKAPEPGGGVWACTLRYHDGWFYLTTCVWDRYRPQDSYERAWPQGFYVKTKDIWNSDSWSDPVYFDQPGFDQDLFWDDDGKVYLSTTHRKVDRDPDSKLKDQGVHICTIDLETGDSASQSTLVRESRVGDGVAEGSHIFKKGKYYYLFTAEGGTESGHSEFCFRSEKSPLGPWEACPHNPLVHNNTNDEVQNTGHCDFVEDVEGHWWAVCLAVRPLKTETGWTPSVFGRESFLVPVSWSDDEWPELNHGRPIALQTVAPARGIYMYDQPTKWSETFNSPKLQLGWYRKNTAVKPDSDCTLTARPGYLRLYGGPFRLNKPNSPTALFRKQLHRQGVWRAKLSFEPGSTNCEAGTAVYMDYFTWSSIGVRRASSGVRQVVLTLAEGEVVSADLKTDDAEIVLAIECQESMYRFGFEEAVKTDKNSTEGGFQWLGETSTETMTRYPPVGLPFTGMMFCLYSFGEMQRSPTPADFAFAEFM</sequence>
<evidence type="ECO:0000259" key="7">
    <source>
        <dbReference type="Pfam" id="PF17851"/>
    </source>
</evidence>